<protein>
    <submittedName>
        <fullName evidence="2">Uncharacterized protein</fullName>
    </submittedName>
</protein>
<dbReference type="EMBL" id="JAAGAX010000015">
    <property type="protein sequence ID" value="KAF2290086.1"/>
    <property type="molecule type" value="Genomic_DNA"/>
</dbReference>
<dbReference type="Proteomes" id="UP000467840">
    <property type="component" value="Chromosome 2"/>
</dbReference>
<keyword evidence="3" id="KW-1185">Reference proteome</keyword>
<evidence type="ECO:0000313" key="3">
    <source>
        <dbReference type="Proteomes" id="UP000467840"/>
    </source>
</evidence>
<sequence length="106" mass="11703">MQPKSKGVILKEIDEDLGDYGVDDASPSEVDIGNNGADVRGNEVESDKLNEAEGENVIAHGINQDQVNDDVITEDGREEMVIDKHINVREEEENDKVTEKKGPKEI</sequence>
<dbReference type="AlphaFoldDB" id="A0A6A6KPT5"/>
<comment type="caution">
    <text evidence="2">The sequence shown here is derived from an EMBL/GenBank/DDBJ whole genome shotgun (WGS) entry which is preliminary data.</text>
</comment>
<accession>A0A6A6KPT5</accession>
<name>A0A6A6KPT5_HEVBR</name>
<organism evidence="2 3">
    <name type="scientific">Hevea brasiliensis</name>
    <name type="common">Para rubber tree</name>
    <name type="synonym">Siphonia brasiliensis</name>
    <dbReference type="NCBI Taxonomy" id="3981"/>
    <lineage>
        <taxon>Eukaryota</taxon>
        <taxon>Viridiplantae</taxon>
        <taxon>Streptophyta</taxon>
        <taxon>Embryophyta</taxon>
        <taxon>Tracheophyta</taxon>
        <taxon>Spermatophyta</taxon>
        <taxon>Magnoliopsida</taxon>
        <taxon>eudicotyledons</taxon>
        <taxon>Gunneridae</taxon>
        <taxon>Pentapetalae</taxon>
        <taxon>rosids</taxon>
        <taxon>fabids</taxon>
        <taxon>Malpighiales</taxon>
        <taxon>Euphorbiaceae</taxon>
        <taxon>Crotonoideae</taxon>
        <taxon>Micrandreae</taxon>
        <taxon>Hevea</taxon>
    </lineage>
</organism>
<proteinExistence type="predicted"/>
<evidence type="ECO:0000256" key="1">
    <source>
        <dbReference type="SAM" id="MobiDB-lite"/>
    </source>
</evidence>
<gene>
    <name evidence="2" type="ORF">GH714_001943</name>
</gene>
<evidence type="ECO:0000313" key="2">
    <source>
        <dbReference type="EMBL" id="KAF2290086.1"/>
    </source>
</evidence>
<reference evidence="2 3" key="1">
    <citation type="journal article" date="2020" name="Mol. Plant">
        <title>The Chromosome-Based Rubber Tree Genome Provides New Insights into Spurge Genome Evolution and Rubber Biosynthesis.</title>
        <authorList>
            <person name="Liu J."/>
            <person name="Shi C."/>
            <person name="Shi C.C."/>
            <person name="Li W."/>
            <person name="Zhang Q.J."/>
            <person name="Zhang Y."/>
            <person name="Li K."/>
            <person name="Lu H.F."/>
            <person name="Shi C."/>
            <person name="Zhu S.T."/>
            <person name="Xiao Z.Y."/>
            <person name="Nan H."/>
            <person name="Yue Y."/>
            <person name="Zhu X.G."/>
            <person name="Wu Y."/>
            <person name="Hong X.N."/>
            <person name="Fan G.Y."/>
            <person name="Tong Y."/>
            <person name="Zhang D."/>
            <person name="Mao C.L."/>
            <person name="Liu Y.L."/>
            <person name="Hao S.J."/>
            <person name="Liu W.Q."/>
            <person name="Lv M.Q."/>
            <person name="Zhang H.B."/>
            <person name="Liu Y."/>
            <person name="Hu-Tang G.R."/>
            <person name="Wang J.P."/>
            <person name="Wang J.H."/>
            <person name="Sun Y.H."/>
            <person name="Ni S.B."/>
            <person name="Chen W.B."/>
            <person name="Zhang X.C."/>
            <person name="Jiao Y.N."/>
            <person name="Eichler E.E."/>
            <person name="Li G.H."/>
            <person name="Liu X."/>
            <person name="Gao L.Z."/>
        </authorList>
    </citation>
    <scope>NUCLEOTIDE SEQUENCE [LARGE SCALE GENOMIC DNA]</scope>
    <source>
        <strain evidence="3">cv. GT1</strain>
        <tissue evidence="2">Leaf</tissue>
    </source>
</reference>
<feature type="region of interest" description="Disordered" evidence="1">
    <location>
        <begin position="18"/>
        <end position="41"/>
    </location>
</feature>